<keyword evidence="1" id="KW-0472">Membrane</keyword>
<feature type="transmembrane region" description="Helical" evidence="1">
    <location>
        <begin position="87"/>
        <end position="106"/>
    </location>
</feature>
<sequence>MNVAACYFSYLAISIALTIWVARTLHRNGRVFLVDAFHGNEELADSVNHLLVVGFYLINVGYIALALKTSEPLSTLRQAIELESVKIGVVLLILGGMHFFNILVFAKMRSRSGLAQAAPPPPRIA</sequence>
<dbReference type="OrthoDB" id="193443at2"/>
<proteinExistence type="predicted"/>
<feature type="transmembrane region" description="Helical" evidence="1">
    <location>
        <begin position="47"/>
        <end position="67"/>
    </location>
</feature>
<evidence type="ECO:0000313" key="3">
    <source>
        <dbReference type="Proteomes" id="UP000269669"/>
    </source>
</evidence>
<accession>A0A428MJZ3</accession>
<comment type="caution">
    <text evidence="2">The sequence shown here is derived from an EMBL/GenBank/DDBJ whole genome shotgun (WGS) entry which is preliminary data.</text>
</comment>
<keyword evidence="3" id="KW-1185">Reference proteome</keyword>
<dbReference type="AlphaFoldDB" id="A0A428MJZ3"/>
<name>A0A428MJZ3_9BACT</name>
<dbReference type="EMBL" id="RSDW01000001">
    <property type="protein sequence ID" value="RSL17254.1"/>
    <property type="molecule type" value="Genomic_DNA"/>
</dbReference>
<reference evidence="2 3" key="1">
    <citation type="submission" date="2018-12" db="EMBL/GenBank/DDBJ databases">
        <title>Sequencing of bacterial isolates from soil warming experiment in Harvard Forest, Massachusetts, USA.</title>
        <authorList>
            <person name="Deangelis K."/>
        </authorList>
    </citation>
    <scope>NUCLEOTIDE SEQUENCE [LARGE SCALE GENOMIC DNA]</scope>
    <source>
        <strain evidence="2 3">EB153</strain>
    </source>
</reference>
<evidence type="ECO:0000256" key="1">
    <source>
        <dbReference type="SAM" id="Phobius"/>
    </source>
</evidence>
<keyword evidence="1" id="KW-1133">Transmembrane helix</keyword>
<dbReference type="Proteomes" id="UP000269669">
    <property type="component" value="Unassembled WGS sequence"/>
</dbReference>
<keyword evidence="1" id="KW-0812">Transmembrane</keyword>
<organism evidence="2 3">
    <name type="scientific">Edaphobacter aggregans</name>
    <dbReference type="NCBI Taxonomy" id="570835"/>
    <lineage>
        <taxon>Bacteria</taxon>
        <taxon>Pseudomonadati</taxon>
        <taxon>Acidobacteriota</taxon>
        <taxon>Terriglobia</taxon>
        <taxon>Terriglobales</taxon>
        <taxon>Acidobacteriaceae</taxon>
        <taxon>Edaphobacter</taxon>
    </lineage>
</organism>
<evidence type="ECO:0008006" key="4">
    <source>
        <dbReference type="Google" id="ProtNLM"/>
    </source>
</evidence>
<protein>
    <recommendedName>
        <fullName evidence="4">Integral membrane protein</fullName>
    </recommendedName>
</protein>
<evidence type="ECO:0000313" key="2">
    <source>
        <dbReference type="EMBL" id="RSL17254.1"/>
    </source>
</evidence>
<feature type="transmembrane region" description="Helical" evidence="1">
    <location>
        <begin position="7"/>
        <end position="26"/>
    </location>
</feature>
<gene>
    <name evidence="2" type="ORF">EDE15_2784</name>
</gene>
<dbReference type="RefSeq" id="WP_125485762.1">
    <property type="nucleotide sequence ID" value="NZ_RSDW01000001.1"/>
</dbReference>